<dbReference type="InterPro" id="IPR027372">
    <property type="entry name" value="Phytase-like_dom"/>
</dbReference>
<dbReference type="OrthoDB" id="9794455at2"/>
<dbReference type="PANTHER" id="PTHR11596:SF5">
    <property type="entry name" value="ALKALINE PHOSPHATASE"/>
    <property type="match status" value="1"/>
</dbReference>
<dbReference type="RefSeq" id="WP_012468679.1">
    <property type="nucleotide sequence ID" value="NC_010814.1"/>
</dbReference>
<evidence type="ECO:0000256" key="4">
    <source>
        <dbReference type="RuleBase" id="RU003946"/>
    </source>
</evidence>
<dbReference type="CDD" id="cd16012">
    <property type="entry name" value="ALP"/>
    <property type="match status" value="1"/>
</dbReference>
<comment type="similarity">
    <text evidence="4">Belongs to the alkaline phosphatase family.</text>
</comment>
<dbReference type="SMART" id="SM00098">
    <property type="entry name" value="alkPPc"/>
    <property type="match status" value="1"/>
</dbReference>
<feature type="binding site" evidence="3">
    <location>
        <position position="358"/>
    </location>
    <ligand>
        <name>Zn(2+)</name>
        <dbReference type="ChEBI" id="CHEBI:29105"/>
        <label>2</label>
    </ligand>
</feature>
<dbReference type="GO" id="GO:0004035">
    <property type="term" value="F:alkaline phosphatase activity"/>
    <property type="evidence" value="ECO:0007669"/>
    <property type="project" value="TreeGrafter"/>
</dbReference>
<dbReference type="AlphaFoldDB" id="B3E3B1"/>
<dbReference type="eggNOG" id="COG4222">
    <property type="taxonomic scope" value="Bacteria"/>
</dbReference>
<comment type="cofactor">
    <cofactor evidence="3">
        <name>Mg(2+)</name>
        <dbReference type="ChEBI" id="CHEBI:18420"/>
    </cofactor>
    <text evidence="3">Binds 1 Mg(2+) ion.</text>
</comment>
<dbReference type="STRING" id="398767.Glov_0596"/>
<dbReference type="Gene3D" id="3.40.720.10">
    <property type="entry name" value="Alkaline Phosphatase, subunit A"/>
    <property type="match status" value="2"/>
</dbReference>
<dbReference type="SUPFAM" id="SSF53649">
    <property type="entry name" value="Alkaline phosphatase-like"/>
    <property type="match status" value="1"/>
</dbReference>
<proteinExistence type="inferred from homology"/>
<feature type="domain" description="Phytase-like" evidence="6">
    <location>
        <begin position="550"/>
        <end position="922"/>
    </location>
</feature>
<evidence type="ECO:0000313" key="7">
    <source>
        <dbReference type="EMBL" id="ACD94323.1"/>
    </source>
</evidence>
<feature type="chain" id="PRO_5002786097" evidence="5">
    <location>
        <begin position="26"/>
        <end position="945"/>
    </location>
</feature>
<dbReference type="Proteomes" id="UP000002420">
    <property type="component" value="Chromosome"/>
</dbReference>
<feature type="binding site" evidence="3">
    <location>
        <position position="205"/>
    </location>
    <ligand>
        <name>Mg(2+)</name>
        <dbReference type="ChEBI" id="CHEBI:18420"/>
    </ligand>
</feature>
<dbReference type="eggNOG" id="COG1785">
    <property type="taxonomic scope" value="Bacteria"/>
</dbReference>
<evidence type="ECO:0000256" key="3">
    <source>
        <dbReference type="PIRSR" id="PIRSR601952-2"/>
    </source>
</evidence>
<feature type="signal peptide" evidence="5">
    <location>
        <begin position="1"/>
        <end position="25"/>
    </location>
</feature>
<evidence type="ECO:0000256" key="1">
    <source>
        <dbReference type="ARBA" id="ARBA00022553"/>
    </source>
</evidence>
<keyword evidence="3" id="KW-0460">Magnesium</keyword>
<feature type="binding site" evidence="3">
    <location>
        <position position="354"/>
    </location>
    <ligand>
        <name>Zn(2+)</name>
        <dbReference type="ChEBI" id="CHEBI:29105"/>
        <label>2</label>
    </ligand>
</feature>
<comment type="cofactor">
    <cofactor evidence="3">
        <name>Zn(2+)</name>
        <dbReference type="ChEBI" id="CHEBI:29105"/>
    </cofactor>
    <text evidence="3">Binds 2 Zn(2+) ions.</text>
</comment>
<feature type="binding site" evidence="3">
    <location>
        <position position="349"/>
    </location>
    <ligand>
        <name>Zn(2+)</name>
        <dbReference type="ChEBI" id="CHEBI:29105"/>
        <label>1</label>
    </ligand>
</feature>
<dbReference type="InterPro" id="IPR001952">
    <property type="entry name" value="Alkaline_phosphatase"/>
</dbReference>
<evidence type="ECO:0000256" key="2">
    <source>
        <dbReference type="PIRSR" id="PIRSR601952-1"/>
    </source>
</evidence>
<dbReference type="PANTHER" id="PTHR11596">
    <property type="entry name" value="ALKALINE PHOSPHATASE"/>
    <property type="match status" value="1"/>
</dbReference>
<evidence type="ECO:0000256" key="5">
    <source>
        <dbReference type="SAM" id="SignalP"/>
    </source>
</evidence>
<keyword evidence="8" id="KW-1185">Reference proteome</keyword>
<keyword evidence="3" id="KW-0479">Metal-binding</keyword>
<dbReference type="Pfam" id="PF00245">
    <property type="entry name" value="Alk_phosphatase"/>
    <property type="match status" value="1"/>
</dbReference>
<keyword evidence="3" id="KW-0862">Zinc</keyword>
<dbReference type="KEGG" id="glo:Glov_0596"/>
<keyword evidence="1" id="KW-0597">Phosphoprotein</keyword>
<evidence type="ECO:0000313" key="8">
    <source>
        <dbReference type="Proteomes" id="UP000002420"/>
    </source>
</evidence>
<reference evidence="7 8" key="1">
    <citation type="submission" date="2008-05" db="EMBL/GenBank/DDBJ databases">
        <title>Complete sequence of chromosome of Geobacter lovleyi SZ.</title>
        <authorList>
            <consortium name="US DOE Joint Genome Institute"/>
            <person name="Lucas S."/>
            <person name="Copeland A."/>
            <person name="Lapidus A."/>
            <person name="Glavina del Rio T."/>
            <person name="Dalin E."/>
            <person name="Tice H."/>
            <person name="Bruce D."/>
            <person name="Goodwin L."/>
            <person name="Pitluck S."/>
            <person name="Chertkov O."/>
            <person name="Meincke L."/>
            <person name="Brettin T."/>
            <person name="Detter J.C."/>
            <person name="Han C."/>
            <person name="Tapia R."/>
            <person name="Kuske C.R."/>
            <person name="Schmutz J."/>
            <person name="Larimer F."/>
            <person name="Land M."/>
            <person name="Hauser L."/>
            <person name="Kyrpides N."/>
            <person name="Mikhailova N."/>
            <person name="Sung Y."/>
            <person name="Fletcher K.E."/>
            <person name="Ritalahti K.M."/>
            <person name="Loeffler F.E."/>
            <person name="Richardson P."/>
        </authorList>
    </citation>
    <scope>NUCLEOTIDE SEQUENCE [LARGE SCALE GENOMIC DNA]</scope>
    <source>
        <strain evidence="8">ATCC BAA-1151 / DSM 17278 / SZ</strain>
    </source>
</reference>
<dbReference type="EMBL" id="CP001089">
    <property type="protein sequence ID" value="ACD94323.1"/>
    <property type="molecule type" value="Genomic_DNA"/>
</dbReference>
<protein>
    <submittedName>
        <fullName evidence="7">Alkaline phosphatase</fullName>
    </submittedName>
</protein>
<dbReference type="HOGENOM" id="CLU_310967_0_0_7"/>
<sequence length="945" mass="101166">MFFERRHLRTVAAVLALTMASSLTGCGTTGSSTTPATAVKNVILVIGDGMQLEHERAANNYLFGNYTEGLAFWKFPYQGQASTWDVTTYNRFATAAGKSVWSASTSTADDSTTFDALLGYDPAKGGKQPWPLDSTGDKTYLLTGATDSASAGTALATGYKTDDGNVAWKTGDPEDGRLLTIAEMYRYQKKAAIGVVSTVPFTHATPATFVSHNKSRNNYKDIGYEIINSVKPEVVIGGGHPNYTTSYMDTRDYNILKASTEYVLAERQTGVDGNSTIAAKATEAVANSKKLFGLFGNSGGQFDYPVPSNTPGTPSVVRGNIENPSLAEASKAALKVLAQNKNGFFLMIEQGDIDWANHANDFKSMVGGVYDLNETVKAIESYVDQPGDDIDWNNTLVIVTSDHGNSYMRLNSAKPLQKGALPQQDANSTSNGSYTPSYVYPNGEVTYGTGGHTNELVRVYAKGGKTSLLNSFEGIWYAGTKIIDNTQLYKVMMSALGLTDQNKQSSLLDKIIAMLPDSLLSILNPKLTTTQLNNAITNGARTVTKPGIGSALVPDPKAAGYYYMMTDRGINGDYSYTDPVSGVTTEGKYFPLPAFTPTIVRVKLDGATIIIDKVIPIVDKDGNYVTGIPNDANDGLAYDSPTAAVGSPLAYNENGLDTEDMQVLPNGDFLVVDEHSPSIVVVEGTTGKVKVRYTPAGKKLTGANYTVKDILPVVMLQRRANRGFENLALSSDGKTAYAVMQSPMGQKSDPNYSTAYKNSRVVRIARLDVTDPVNATVTGHYVVMQSAVADYAKNSAGLTVSNKQTDMKYSAASWLAKDKILLLERANGKAKVFVVDLNFATNMLGKSYENTLGPEDIATAGLGLGGLGIVPASVYEAFSTDELPALTLDAADATGTSPSYEVKFEGMALVGDQLLLANDNDFGIADVTLPTKIWKVSLKRALGSF</sequence>
<dbReference type="PROSITE" id="PS51257">
    <property type="entry name" value="PROKAR_LIPOPROTEIN"/>
    <property type="match status" value="1"/>
</dbReference>
<gene>
    <name evidence="7" type="ordered locus">Glov_0596</name>
</gene>
<feature type="binding site" evidence="3">
    <location>
        <position position="203"/>
    </location>
    <ligand>
        <name>Mg(2+)</name>
        <dbReference type="ChEBI" id="CHEBI:18420"/>
    </ligand>
</feature>
<dbReference type="Pfam" id="PF13449">
    <property type="entry name" value="Phytase-like"/>
    <property type="match status" value="1"/>
</dbReference>
<dbReference type="PRINTS" id="PR00113">
    <property type="entry name" value="ALKPHPHTASE"/>
</dbReference>
<dbReference type="GO" id="GO:0046872">
    <property type="term" value="F:metal ion binding"/>
    <property type="evidence" value="ECO:0007669"/>
    <property type="project" value="UniProtKB-KW"/>
</dbReference>
<accession>B3E3B1</accession>
<dbReference type="SUPFAM" id="SSF75011">
    <property type="entry name" value="3-carboxy-cis,cis-mucoante lactonizing enzyme"/>
    <property type="match status" value="1"/>
</dbReference>
<feature type="binding site" evidence="3">
    <location>
        <position position="403"/>
    </location>
    <ligand>
        <name>Zn(2+)</name>
        <dbReference type="ChEBI" id="CHEBI:29105"/>
        <label>2</label>
    </ligand>
</feature>
<feature type="binding site" evidence="3">
    <location>
        <position position="402"/>
    </location>
    <ligand>
        <name>Zn(2+)</name>
        <dbReference type="ChEBI" id="CHEBI:29105"/>
        <label>2</label>
    </ligand>
</feature>
<evidence type="ECO:0000259" key="6">
    <source>
        <dbReference type="Pfam" id="PF13449"/>
    </source>
</evidence>
<keyword evidence="5" id="KW-0732">Signal</keyword>
<feature type="active site" description="Phosphoserine intermediate" evidence="2">
    <location>
        <position position="148"/>
    </location>
</feature>
<name>B3E3B1_TRIL1</name>
<organism evidence="7 8">
    <name type="scientific">Trichlorobacter lovleyi (strain ATCC BAA-1151 / DSM 17278 / SZ)</name>
    <name type="common">Geobacter lovleyi</name>
    <dbReference type="NCBI Taxonomy" id="398767"/>
    <lineage>
        <taxon>Bacteria</taxon>
        <taxon>Pseudomonadati</taxon>
        <taxon>Thermodesulfobacteriota</taxon>
        <taxon>Desulfuromonadia</taxon>
        <taxon>Geobacterales</taxon>
        <taxon>Geobacteraceae</taxon>
        <taxon>Trichlorobacter</taxon>
    </lineage>
</organism>
<dbReference type="InterPro" id="IPR017850">
    <property type="entry name" value="Alkaline_phosphatase_core_sf"/>
</dbReference>